<organism evidence="1 2">
    <name type="scientific">Streptomyces doudnae</name>
    <dbReference type="NCBI Taxonomy" id="3075536"/>
    <lineage>
        <taxon>Bacteria</taxon>
        <taxon>Bacillati</taxon>
        <taxon>Actinomycetota</taxon>
        <taxon>Actinomycetes</taxon>
        <taxon>Kitasatosporales</taxon>
        <taxon>Streptomycetaceae</taxon>
        <taxon>Streptomyces</taxon>
    </lineage>
</organism>
<protein>
    <recommendedName>
        <fullName evidence="3">DUF1998 domain-containing protein</fullName>
    </recommendedName>
</protein>
<gene>
    <name evidence="1" type="ORF">RM877_36400</name>
</gene>
<sequence length="614" mass="67444">MTYDTLNRSATQALWNHMPGQPYNWDNQVSVIGEPPRHAAPLDVPEAWLAPQLKRLIQPFAQQHSGIPNSGPELDIIERGQYSIVEAHDLQASRFPNTFICRECGHLSSVNPTSQTPTCPLGHGPKPQFQFAEAHNCGLLREIRAPRCANNCSGPMLLRNWRVLDTRQWVWQCGKCGTRAERRVVYCPDCKTSPTSVLRVPQTSLHYPQSLTVINPPTRSEYTGMKGDTIGAAAVGQLIGAVAPGLDALRAATSGGSGDDTLAQVKVTCEALGIHPGDPLYESMMDKARQAAVSVGGWQEEVEALALPPETLDVIGDEAFSLTRAAAAPSLDVDGLLRNPPSADLIATYGEYRELFDRYKLADVTLLRELPIANVVAGYTRISAHAVQQTRGGDKGTWFKFFPASNSRYPMYGKRTETEGLLVRIKPLDVIRWLVDSGVVPDPEVTDESNAYKWLLRVREPVVDVFNAPEQRITRSVLGLVHSMSHRFMKAIAARCGLNIDSLAEYLFPSALAFLVYANTRSDFTLGGIEHVYRYDLADALSELAADPRCVFDPPCRRSFGGACAACLHTSEISCERFNTVLDRNLLFGTLPSVDGTDPSGAPDEITWQAFWAP</sequence>
<proteinExistence type="predicted"/>
<evidence type="ECO:0000313" key="2">
    <source>
        <dbReference type="Proteomes" id="UP001183535"/>
    </source>
</evidence>
<comment type="caution">
    <text evidence="1">The sequence shown here is derived from an EMBL/GenBank/DDBJ whole genome shotgun (WGS) entry which is preliminary data.</text>
</comment>
<accession>A0ABD5F2N1</accession>
<evidence type="ECO:0000313" key="1">
    <source>
        <dbReference type="EMBL" id="MDT0440154.1"/>
    </source>
</evidence>
<evidence type="ECO:0008006" key="3">
    <source>
        <dbReference type="Google" id="ProtNLM"/>
    </source>
</evidence>
<dbReference type="AlphaFoldDB" id="A0ABD5F2N1"/>
<reference evidence="2" key="1">
    <citation type="submission" date="2023-07" db="EMBL/GenBank/DDBJ databases">
        <title>30 novel species of actinomycetes from the DSMZ collection.</title>
        <authorList>
            <person name="Nouioui I."/>
        </authorList>
    </citation>
    <scope>NUCLEOTIDE SEQUENCE [LARGE SCALE GENOMIC DNA]</scope>
    <source>
        <strain evidence="2">DSM 41981</strain>
    </source>
</reference>
<dbReference type="Proteomes" id="UP001183535">
    <property type="component" value="Unassembled WGS sequence"/>
</dbReference>
<dbReference type="EMBL" id="JAVRES010000038">
    <property type="protein sequence ID" value="MDT0440154.1"/>
    <property type="molecule type" value="Genomic_DNA"/>
</dbReference>
<name>A0ABD5F2N1_9ACTN</name>
<keyword evidence="2" id="KW-1185">Reference proteome</keyword>
<dbReference type="RefSeq" id="WP_093834846.1">
    <property type="nucleotide sequence ID" value="NZ_JAVRES010000038.1"/>
</dbReference>